<dbReference type="GO" id="GO:0008757">
    <property type="term" value="F:S-adenosylmethionine-dependent methyltransferase activity"/>
    <property type="evidence" value="ECO:0007669"/>
    <property type="project" value="InterPro"/>
</dbReference>
<dbReference type="Gene3D" id="3.40.50.150">
    <property type="entry name" value="Vaccinia Virus protein VP39"/>
    <property type="match status" value="1"/>
</dbReference>
<accession>A0A656QCQ3</accession>
<keyword evidence="3" id="KW-1185">Reference proteome</keyword>
<reference evidence="2 3" key="1">
    <citation type="submission" date="2014-03" db="EMBL/GenBank/DDBJ databases">
        <title>Draft Genome Sequences of Four Burkholderia Strains.</title>
        <authorList>
            <person name="Liu X.Y."/>
            <person name="Li C.X."/>
            <person name="Xu J.H."/>
        </authorList>
    </citation>
    <scope>NUCLEOTIDE SEQUENCE [LARGE SCALE GENOMIC DNA]</scope>
    <source>
        <strain evidence="2 3">OP-1</strain>
    </source>
</reference>
<organism evidence="2 3">
    <name type="scientific">Caballeronia zhejiangensis</name>
    <dbReference type="NCBI Taxonomy" id="871203"/>
    <lineage>
        <taxon>Bacteria</taxon>
        <taxon>Pseudomonadati</taxon>
        <taxon>Pseudomonadota</taxon>
        <taxon>Betaproteobacteria</taxon>
        <taxon>Burkholderiales</taxon>
        <taxon>Burkholderiaceae</taxon>
        <taxon>Caballeronia</taxon>
    </lineage>
</organism>
<dbReference type="InterPro" id="IPR013216">
    <property type="entry name" value="Methyltransf_11"/>
</dbReference>
<dbReference type="Pfam" id="PF08241">
    <property type="entry name" value="Methyltransf_11"/>
    <property type="match status" value="1"/>
</dbReference>
<dbReference type="EMBL" id="JFHD01000040">
    <property type="protein sequence ID" value="KDR25945.1"/>
    <property type="molecule type" value="Genomic_DNA"/>
</dbReference>
<proteinExistence type="predicted"/>
<dbReference type="InterPro" id="IPR029063">
    <property type="entry name" value="SAM-dependent_MTases_sf"/>
</dbReference>
<comment type="caution">
    <text evidence="2">The sequence shown here is derived from an EMBL/GenBank/DDBJ whole genome shotgun (WGS) entry which is preliminary data.</text>
</comment>
<sequence length="297" mass="32052">MSINPPPFNLAAVEAVTPHIVANVERILQTHRYAADDRDHVARLMDWLAPAEGASIVDIGCGIGEVARLAHEARPDLRFTLVNISPVQLSYCPTGDGFDLVQCDAHAMPLPPESFDYALMNSALSNMDAGPALKEAARVLKPGGALLVTDFLRLYGDNSQFERDLGARALTVRAFRDLAYEAGFMAKTLQFGGDDAHFRALMPEHADHILAGVTYGAWRLTKIDNDMMNGARREIGKHMGDVALRALIASPDNVAAQKLQNDLCSATLMHIGTGPETRVCLSCGAHTNEEGALPCGH</sequence>
<dbReference type="CDD" id="cd02440">
    <property type="entry name" value="AdoMet_MTases"/>
    <property type="match status" value="1"/>
</dbReference>
<gene>
    <name evidence="2" type="ORF">BG60_26330</name>
</gene>
<dbReference type="PANTHER" id="PTHR43591">
    <property type="entry name" value="METHYLTRANSFERASE"/>
    <property type="match status" value="1"/>
</dbReference>
<feature type="domain" description="Methyltransferase type 11" evidence="1">
    <location>
        <begin position="57"/>
        <end position="147"/>
    </location>
</feature>
<evidence type="ECO:0000313" key="2">
    <source>
        <dbReference type="EMBL" id="KDR25945.1"/>
    </source>
</evidence>
<protein>
    <recommendedName>
        <fullName evidence="1">Methyltransferase type 11 domain-containing protein</fullName>
    </recommendedName>
</protein>
<dbReference type="RefSeq" id="WP_051996727.1">
    <property type="nucleotide sequence ID" value="NZ_JFHD01000040.1"/>
</dbReference>
<name>A0A656QCQ3_9BURK</name>
<dbReference type="AlphaFoldDB" id="A0A656QCQ3"/>
<evidence type="ECO:0000313" key="3">
    <source>
        <dbReference type="Proteomes" id="UP000027451"/>
    </source>
</evidence>
<dbReference type="PANTHER" id="PTHR43591:SF24">
    <property type="entry name" value="2-METHOXY-6-POLYPRENYL-1,4-BENZOQUINOL METHYLASE, MITOCHONDRIAL"/>
    <property type="match status" value="1"/>
</dbReference>
<evidence type="ECO:0000259" key="1">
    <source>
        <dbReference type="Pfam" id="PF08241"/>
    </source>
</evidence>
<dbReference type="Proteomes" id="UP000027451">
    <property type="component" value="Unassembled WGS sequence"/>
</dbReference>
<dbReference type="SUPFAM" id="SSF53335">
    <property type="entry name" value="S-adenosyl-L-methionine-dependent methyltransferases"/>
    <property type="match status" value="1"/>
</dbReference>